<reference evidence="3" key="1">
    <citation type="journal article" date="2018" name="Nat. Microbiol.">
        <title>Leveraging single-cell genomics to expand the fungal tree of life.</title>
        <authorList>
            <person name="Ahrendt S.R."/>
            <person name="Quandt C.A."/>
            <person name="Ciobanu D."/>
            <person name="Clum A."/>
            <person name="Salamov A."/>
            <person name="Andreopoulos B."/>
            <person name="Cheng J.F."/>
            <person name="Woyke T."/>
            <person name="Pelin A."/>
            <person name="Henrissat B."/>
            <person name="Reynolds N.K."/>
            <person name="Benny G.L."/>
            <person name="Smith M.E."/>
            <person name="James T.Y."/>
            <person name="Grigoriev I.V."/>
        </authorList>
    </citation>
    <scope>NUCLEOTIDE SEQUENCE [LARGE SCALE GENOMIC DNA]</scope>
    <source>
        <strain evidence="3">RSA 468</strain>
    </source>
</reference>
<evidence type="ECO:0000259" key="1">
    <source>
        <dbReference type="PROSITE" id="PS50181"/>
    </source>
</evidence>
<dbReference type="InterPro" id="IPR036047">
    <property type="entry name" value="F-box-like_dom_sf"/>
</dbReference>
<evidence type="ECO:0000313" key="2">
    <source>
        <dbReference type="EMBL" id="RKP37017.1"/>
    </source>
</evidence>
<dbReference type="Gene3D" id="2.130.10.10">
    <property type="entry name" value="YVTN repeat-like/Quinoprotein amine dehydrogenase"/>
    <property type="match status" value="1"/>
</dbReference>
<dbReference type="PROSITE" id="PS50181">
    <property type="entry name" value="FBOX"/>
    <property type="match status" value="1"/>
</dbReference>
<dbReference type="SUPFAM" id="SSF50978">
    <property type="entry name" value="WD40 repeat-like"/>
    <property type="match status" value="1"/>
</dbReference>
<dbReference type="EMBL" id="ML002557">
    <property type="protein sequence ID" value="RKP37017.1"/>
    <property type="molecule type" value="Genomic_DNA"/>
</dbReference>
<dbReference type="InterPro" id="IPR036322">
    <property type="entry name" value="WD40_repeat_dom_sf"/>
</dbReference>
<dbReference type="AlphaFoldDB" id="A0A4P9ZU23"/>
<sequence>MSVSEPTGSALSYGGLPPDVLRIIFSYADINSRDEAQWVNQTWHGLIDTEPTWRARFFRDLRNYLLLQTFPKAQTWRTEYIAIRKRLRRLRTGTWQSNAFASNIPRPISDLWCDFSTGCIIVGSKEAEFRPNRPVVIATRQGSIFVWRQYHLATVNVSLGPFDANAEEQEPPPHHLHPDLTVFTSRIVKIIPDWPNRSLYFWHSRYPWLTRITLRDVAEYCMLYHGTHGPEMSPVTSVQIHSAGPLPGSGGIQGPSDPALKISPSAMTRGDTDPHPNNPFHPILLKILTDEPGTQFTSLVTGHLDGTIRFWPIRRPPSLAPPAARPPPTDTIDAGISPYFQFQAHNHPVTHLGLYGTILVSADYRGQVMAWDCLTARPLDSFHAMSAGTRSVRDWKPHTQLRDLPTSPAYPPSFRQATAPSPVLAATLLNPTAAAPTATTPTAPTRTTTPSQMSAEAATAFAVAARYPHPESLNLSTRDQPRTRHEPVTIQTILNRIWSTHLPLDSMIHRSDPNDIHHLTTIPQHLLTSPWMQHPTPMISHLKVHANQAVITSGSQIFVWHIPDWYDPDPPK</sequence>
<evidence type="ECO:0000313" key="3">
    <source>
        <dbReference type="Proteomes" id="UP000268162"/>
    </source>
</evidence>
<accession>A0A4P9ZU23</accession>
<dbReference type="InterPro" id="IPR015943">
    <property type="entry name" value="WD40/YVTN_repeat-like_dom_sf"/>
</dbReference>
<protein>
    <recommendedName>
        <fullName evidence="1">F-box domain-containing protein</fullName>
    </recommendedName>
</protein>
<dbReference type="SUPFAM" id="SSF81383">
    <property type="entry name" value="F-box domain"/>
    <property type="match status" value="1"/>
</dbReference>
<keyword evidence="3" id="KW-1185">Reference proteome</keyword>
<dbReference type="InterPro" id="IPR001810">
    <property type="entry name" value="F-box_dom"/>
</dbReference>
<feature type="domain" description="F-box" evidence="1">
    <location>
        <begin position="10"/>
        <end position="56"/>
    </location>
</feature>
<dbReference type="Gene3D" id="1.20.1280.50">
    <property type="match status" value="1"/>
</dbReference>
<proteinExistence type="predicted"/>
<gene>
    <name evidence="2" type="ORF">BJ085DRAFT_27099</name>
</gene>
<dbReference type="Proteomes" id="UP000268162">
    <property type="component" value="Unassembled WGS sequence"/>
</dbReference>
<organism evidence="2 3">
    <name type="scientific">Dimargaris cristalligena</name>
    <dbReference type="NCBI Taxonomy" id="215637"/>
    <lineage>
        <taxon>Eukaryota</taxon>
        <taxon>Fungi</taxon>
        <taxon>Fungi incertae sedis</taxon>
        <taxon>Zoopagomycota</taxon>
        <taxon>Kickxellomycotina</taxon>
        <taxon>Dimargaritomycetes</taxon>
        <taxon>Dimargaritales</taxon>
        <taxon>Dimargaritaceae</taxon>
        <taxon>Dimargaris</taxon>
    </lineage>
</organism>
<name>A0A4P9ZU23_9FUNG</name>